<sequence>HLRVLTAAGARREASVVSTARVRCGVSRGHAEHLARRFGQRSGGWEVLHDLVTDPGEVPRASSPAGEPVVGHLSNLAPVKRLDRVVAAFARLRREAPTARLIVAGPLGGGPGRDVWELVAASGCAEAIEMVGAVARDRVPAFLAGLDVLLMPSDSETFGVAAAESLAQGTPVVATRTWGSVDVVGAGDG</sequence>
<feature type="non-terminal residue" evidence="2">
    <location>
        <position position="189"/>
    </location>
</feature>
<feature type="domain" description="Glycosyl transferase family 1" evidence="1">
    <location>
        <begin position="63"/>
        <end position="187"/>
    </location>
</feature>
<dbReference type="Pfam" id="PF00534">
    <property type="entry name" value="Glycos_transf_1"/>
    <property type="match status" value="1"/>
</dbReference>
<dbReference type="GO" id="GO:0016757">
    <property type="term" value="F:glycosyltransferase activity"/>
    <property type="evidence" value="ECO:0007669"/>
    <property type="project" value="InterPro"/>
</dbReference>
<reference evidence="2" key="1">
    <citation type="journal article" date="2013" name="Environ. Microbiol.">
        <title>Seasonally variable intestinal metagenomes of the red palm weevil (Rhynchophorus ferrugineus).</title>
        <authorList>
            <person name="Jia S."/>
            <person name="Zhang X."/>
            <person name="Zhang G."/>
            <person name="Yin A."/>
            <person name="Zhang S."/>
            <person name="Li F."/>
            <person name="Wang L."/>
            <person name="Zhao D."/>
            <person name="Yun Q."/>
            <person name="Tala"/>
            <person name="Wang J."/>
            <person name="Sun G."/>
            <person name="Baabdullah M."/>
            <person name="Yu X."/>
            <person name="Hu S."/>
            <person name="Al-Mssallem I.S."/>
            <person name="Yu J."/>
        </authorList>
    </citation>
    <scope>NUCLEOTIDE SEQUENCE</scope>
</reference>
<dbReference type="EMBL" id="KF122627">
    <property type="protein sequence ID" value="AIA89923.1"/>
    <property type="molecule type" value="Genomic_DNA"/>
</dbReference>
<dbReference type="PANTHER" id="PTHR45947">
    <property type="entry name" value="SULFOQUINOVOSYL TRANSFERASE SQD2"/>
    <property type="match status" value="1"/>
</dbReference>
<protein>
    <submittedName>
        <fullName evidence="2">Glycos_transf_1</fullName>
    </submittedName>
</protein>
<name>A0A060BZV0_9BACT</name>
<dbReference type="InterPro" id="IPR050194">
    <property type="entry name" value="Glycosyltransferase_grp1"/>
</dbReference>
<dbReference type="PANTHER" id="PTHR45947:SF3">
    <property type="entry name" value="SULFOQUINOVOSYL TRANSFERASE SQD2"/>
    <property type="match status" value="1"/>
</dbReference>
<dbReference type="InterPro" id="IPR001296">
    <property type="entry name" value="Glyco_trans_1"/>
</dbReference>
<feature type="non-terminal residue" evidence="2">
    <location>
        <position position="1"/>
    </location>
</feature>
<dbReference type="SUPFAM" id="SSF53756">
    <property type="entry name" value="UDP-Glycosyltransferase/glycogen phosphorylase"/>
    <property type="match status" value="1"/>
</dbReference>
<dbReference type="Gene3D" id="3.40.50.2000">
    <property type="entry name" value="Glycogen Phosphorylase B"/>
    <property type="match status" value="1"/>
</dbReference>
<organism evidence="2">
    <name type="scientific">uncultured Rhodothermus sp</name>
    <dbReference type="NCBI Taxonomy" id="246141"/>
    <lineage>
        <taxon>Bacteria</taxon>
        <taxon>Pseudomonadati</taxon>
        <taxon>Rhodothermota</taxon>
        <taxon>Rhodothermia</taxon>
        <taxon>Rhodothermales</taxon>
        <taxon>Rhodothermaceae</taxon>
        <taxon>Rhodothermus</taxon>
        <taxon>environmental samples</taxon>
    </lineage>
</organism>
<dbReference type="AlphaFoldDB" id="A0A060BZV0"/>
<evidence type="ECO:0000313" key="2">
    <source>
        <dbReference type="EMBL" id="AIA89923.1"/>
    </source>
</evidence>
<proteinExistence type="predicted"/>
<evidence type="ECO:0000259" key="1">
    <source>
        <dbReference type="Pfam" id="PF00534"/>
    </source>
</evidence>
<dbReference type="CDD" id="cd03801">
    <property type="entry name" value="GT4_PimA-like"/>
    <property type="match status" value="1"/>
</dbReference>
<accession>A0A060BZV0</accession>